<dbReference type="EMBL" id="JARESE010000076">
    <property type="protein sequence ID" value="MDE8654246.1"/>
    <property type="molecule type" value="Genomic_DNA"/>
</dbReference>
<dbReference type="CDD" id="cd00093">
    <property type="entry name" value="HTH_XRE"/>
    <property type="match status" value="1"/>
</dbReference>
<gene>
    <name evidence="2" type="ORF">PYV00_21350</name>
</gene>
<dbReference type="PROSITE" id="PS50943">
    <property type="entry name" value="HTH_CROC1"/>
    <property type="match status" value="1"/>
</dbReference>
<reference evidence="2 3" key="1">
    <citation type="submission" date="2023-03" db="EMBL/GenBank/DDBJ databases">
        <title>NovoSphingobium album sp. nov. isolated from polycyclic aromatic hydrocarbons- and heavy-metal polluted soil.</title>
        <authorList>
            <person name="Liu Z."/>
            <person name="Wang K."/>
        </authorList>
    </citation>
    <scope>NUCLEOTIDE SEQUENCE [LARGE SCALE GENOMIC DNA]</scope>
    <source>
        <strain evidence="2 3">H3SJ31-1</strain>
    </source>
</reference>
<comment type="caution">
    <text evidence="2">The sequence shown here is derived from an EMBL/GenBank/DDBJ whole genome shotgun (WGS) entry which is preliminary data.</text>
</comment>
<name>A0ABT5WWM2_9SPHN</name>
<dbReference type="InterPro" id="IPR010982">
    <property type="entry name" value="Lambda_DNA-bd_dom_sf"/>
</dbReference>
<sequence>MVEIEQQVQGLSMRLLSSQCRAARGLLNWRQEDLANRAAVSRSTIRDFEGEIHSLQRTTEERLLAAFDAAGIELIGDASAGAGVRFRPGQPAPIRHPS</sequence>
<dbReference type="Gene3D" id="1.10.260.40">
    <property type="entry name" value="lambda repressor-like DNA-binding domains"/>
    <property type="match status" value="1"/>
</dbReference>
<keyword evidence="3" id="KW-1185">Reference proteome</keyword>
<protein>
    <submittedName>
        <fullName evidence="2">XRE family transcriptional regulator</fullName>
    </submittedName>
</protein>
<feature type="domain" description="HTH cro/C1-type" evidence="1">
    <location>
        <begin position="21"/>
        <end position="74"/>
    </location>
</feature>
<evidence type="ECO:0000313" key="2">
    <source>
        <dbReference type="EMBL" id="MDE8654246.1"/>
    </source>
</evidence>
<organism evidence="2 3">
    <name type="scientific">Novosphingobium album</name>
    <name type="common">ex Liu et al. 2023</name>
    <dbReference type="NCBI Taxonomy" id="3031130"/>
    <lineage>
        <taxon>Bacteria</taxon>
        <taxon>Pseudomonadati</taxon>
        <taxon>Pseudomonadota</taxon>
        <taxon>Alphaproteobacteria</taxon>
        <taxon>Sphingomonadales</taxon>
        <taxon>Sphingomonadaceae</taxon>
        <taxon>Novosphingobium</taxon>
    </lineage>
</organism>
<evidence type="ECO:0000313" key="3">
    <source>
        <dbReference type="Proteomes" id="UP001216253"/>
    </source>
</evidence>
<accession>A0ABT5WWM2</accession>
<proteinExistence type="predicted"/>
<dbReference type="Proteomes" id="UP001216253">
    <property type="component" value="Unassembled WGS sequence"/>
</dbReference>
<evidence type="ECO:0000259" key="1">
    <source>
        <dbReference type="PROSITE" id="PS50943"/>
    </source>
</evidence>
<dbReference type="InterPro" id="IPR001387">
    <property type="entry name" value="Cro/C1-type_HTH"/>
</dbReference>
<dbReference type="SUPFAM" id="SSF47413">
    <property type="entry name" value="lambda repressor-like DNA-binding domains"/>
    <property type="match status" value="1"/>
</dbReference>
<dbReference type="RefSeq" id="WP_275230369.1">
    <property type="nucleotide sequence ID" value="NZ_JARESE010000076.1"/>
</dbReference>